<dbReference type="KEGG" id="cyc:PCC7424_5793"/>
<dbReference type="eggNOG" id="COG2227">
    <property type="taxonomic scope" value="Bacteria"/>
</dbReference>
<evidence type="ECO:0000313" key="2">
    <source>
        <dbReference type="Proteomes" id="UP000002384"/>
    </source>
</evidence>
<dbReference type="GO" id="GO:0008168">
    <property type="term" value="F:methyltransferase activity"/>
    <property type="evidence" value="ECO:0007669"/>
    <property type="project" value="UniProtKB-KW"/>
</dbReference>
<dbReference type="OrthoDB" id="9772751at2"/>
<dbReference type="EMBL" id="CP001292">
    <property type="protein sequence ID" value="ACK73856.1"/>
    <property type="molecule type" value="Genomic_DNA"/>
</dbReference>
<keyword evidence="1" id="KW-0614">Plasmid</keyword>
<evidence type="ECO:0000313" key="1">
    <source>
        <dbReference type="EMBL" id="ACK73856.1"/>
    </source>
</evidence>
<dbReference type="HOGENOM" id="CLU_1309389_0_0_3"/>
<proteinExistence type="predicted"/>
<dbReference type="SUPFAM" id="SSF53335">
    <property type="entry name" value="S-adenosyl-L-methionine-dependent methyltransferases"/>
    <property type="match status" value="1"/>
</dbReference>
<dbReference type="AlphaFoldDB" id="B7KM34"/>
<dbReference type="Proteomes" id="UP000002384">
    <property type="component" value="Plasmid pP742401"/>
</dbReference>
<dbReference type="PANTHER" id="PTHR43861">
    <property type="entry name" value="TRANS-ACONITATE 2-METHYLTRANSFERASE-RELATED"/>
    <property type="match status" value="1"/>
</dbReference>
<name>B7KM34_GLOC7</name>
<reference evidence="2" key="1">
    <citation type="journal article" date="2011" name="MBio">
        <title>Novel metabolic attributes of the genus Cyanothece, comprising a group of unicellular nitrogen-fixing Cyanobacteria.</title>
        <authorList>
            <person name="Bandyopadhyay A."/>
            <person name="Elvitigala T."/>
            <person name="Welsh E."/>
            <person name="Stockel J."/>
            <person name="Liberton M."/>
            <person name="Min H."/>
            <person name="Sherman L.A."/>
            <person name="Pakrasi H.B."/>
        </authorList>
    </citation>
    <scope>NUCLEOTIDE SEQUENCE [LARGE SCALE GENOMIC DNA]</scope>
    <source>
        <strain evidence="2">PCC 7424</strain>
        <plasmid evidence="2">pP742401</plasmid>
    </source>
</reference>
<keyword evidence="2" id="KW-1185">Reference proteome</keyword>
<gene>
    <name evidence="1" type="ordered locus">PCC7424_5793</name>
</gene>
<geneLocation type="plasmid" evidence="1 2">
    <name>pP742401</name>
</geneLocation>
<dbReference type="CDD" id="cd02440">
    <property type="entry name" value="AdoMet_MTases"/>
    <property type="match status" value="1"/>
</dbReference>
<sequence length="219" mass="24861">MKTIPAQYEQFYRDASSAHHHSYLLPPLLDLISQQQHNSSKKLRVLDLGCGNGSLSQKIAEQGYELIGVNESASGILFASENFQDCKFIQASLYDLPYSDWESTFDIVISAEVIEHLLYLWELIRCAKKCLKPKGKLILTTPYHGYWKNLILSLFGKMDGDFTVLWDGGQIKFFSVATLAQLLQEEGFTQINFKFAGRIPYLWKSMLCSCSVANKLSEL</sequence>
<accession>B7KM34</accession>
<organism evidence="1 2">
    <name type="scientific">Gloeothece citriformis (strain PCC 7424)</name>
    <name type="common">Cyanothece sp. (strain PCC 7424)</name>
    <dbReference type="NCBI Taxonomy" id="65393"/>
    <lineage>
        <taxon>Bacteria</taxon>
        <taxon>Bacillati</taxon>
        <taxon>Cyanobacteriota</taxon>
        <taxon>Cyanophyceae</taxon>
        <taxon>Oscillatoriophycideae</taxon>
        <taxon>Chroococcales</taxon>
        <taxon>Aphanothecaceae</taxon>
        <taxon>Gloeothece</taxon>
        <taxon>Gloeothece citriformis</taxon>
    </lineage>
</organism>
<dbReference type="Gene3D" id="3.40.50.150">
    <property type="entry name" value="Vaccinia Virus protein VP39"/>
    <property type="match status" value="1"/>
</dbReference>
<dbReference type="RefSeq" id="WP_012599757.1">
    <property type="nucleotide sequence ID" value="NC_011738.1"/>
</dbReference>
<dbReference type="GO" id="GO:0032259">
    <property type="term" value="P:methylation"/>
    <property type="evidence" value="ECO:0007669"/>
    <property type="project" value="UniProtKB-KW"/>
</dbReference>
<dbReference type="Pfam" id="PF13489">
    <property type="entry name" value="Methyltransf_23"/>
    <property type="match status" value="1"/>
</dbReference>
<dbReference type="InterPro" id="IPR029063">
    <property type="entry name" value="SAM-dependent_MTases_sf"/>
</dbReference>
<protein>
    <submittedName>
        <fullName evidence="1">Methyltransferase type 11</fullName>
    </submittedName>
</protein>
<keyword evidence="1" id="KW-0808">Transferase</keyword>
<keyword evidence="1" id="KW-0489">Methyltransferase</keyword>